<keyword evidence="4" id="KW-1185">Reference proteome</keyword>
<feature type="compositionally biased region" description="Low complexity" evidence="1">
    <location>
        <begin position="36"/>
        <end position="48"/>
    </location>
</feature>
<sequence>MGLFALAGLVKLLSPSIGMKISPSSCLHRRPPRRSPSPAGRRPASSAAYFSPPTPCAGPSQSPGLLGVYHRLLASSPAPPPAPISIHPARWVPSSCCFRLWCLVASDCYSAHVSATSGRFQIVNLSTPVFLIGIIRVQYHFPGSSSLVHACS</sequence>
<feature type="signal peptide" evidence="2">
    <location>
        <begin position="1"/>
        <end position="18"/>
    </location>
</feature>
<evidence type="ECO:0000313" key="4">
    <source>
        <dbReference type="Proteomes" id="UP000026962"/>
    </source>
</evidence>
<evidence type="ECO:0000256" key="2">
    <source>
        <dbReference type="SAM" id="SignalP"/>
    </source>
</evidence>
<protein>
    <submittedName>
        <fullName evidence="3">Uncharacterized protein</fullName>
    </submittedName>
</protein>
<dbReference type="AlphaFoldDB" id="A0A0E0LL92"/>
<evidence type="ECO:0000256" key="1">
    <source>
        <dbReference type="SAM" id="MobiDB-lite"/>
    </source>
</evidence>
<name>A0A0E0LL92_ORYPU</name>
<dbReference type="HOGENOM" id="CLU_1725268_0_0_1"/>
<feature type="chain" id="PRO_5002366644" evidence="2">
    <location>
        <begin position="19"/>
        <end position="152"/>
    </location>
</feature>
<dbReference type="EnsemblPlants" id="OPUNC07G14890.1">
    <property type="protein sequence ID" value="OPUNC07G14890.1"/>
    <property type="gene ID" value="OPUNC07G14890"/>
</dbReference>
<organism evidence="3">
    <name type="scientific">Oryza punctata</name>
    <name type="common">Red rice</name>
    <dbReference type="NCBI Taxonomy" id="4537"/>
    <lineage>
        <taxon>Eukaryota</taxon>
        <taxon>Viridiplantae</taxon>
        <taxon>Streptophyta</taxon>
        <taxon>Embryophyta</taxon>
        <taxon>Tracheophyta</taxon>
        <taxon>Spermatophyta</taxon>
        <taxon>Magnoliopsida</taxon>
        <taxon>Liliopsida</taxon>
        <taxon>Poales</taxon>
        <taxon>Poaceae</taxon>
        <taxon>BOP clade</taxon>
        <taxon>Oryzoideae</taxon>
        <taxon>Oryzeae</taxon>
        <taxon>Oryzinae</taxon>
        <taxon>Oryza</taxon>
    </lineage>
</organism>
<reference evidence="3" key="1">
    <citation type="submission" date="2015-04" db="UniProtKB">
        <authorList>
            <consortium name="EnsemblPlants"/>
        </authorList>
    </citation>
    <scope>IDENTIFICATION</scope>
</reference>
<keyword evidence="2" id="KW-0732">Signal</keyword>
<dbReference type="Gramene" id="OPUNC07G14890.1">
    <property type="protein sequence ID" value="OPUNC07G14890.1"/>
    <property type="gene ID" value="OPUNC07G14890"/>
</dbReference>
<dbReference type="Proteomes" id="UP000026962">
    <property type="component" value="Chromosome 7"/>
</dbReference>
<accession>A0A0E0LL92</accession>
<proteinExistence type="predicted"/>
<feature type="region of interest" description="Disordered" evidence="1">
    <location>
        <begin position="24"/>
        <end position="62"/>
    </location>
</feature>
<reference evidence="3" key="2">
    <citation type="submission" date="2018-05" db="EMBL/GenBank/DDBJ databases">
        <title>OpunRS2 (Oryza punctata Reference Sequence Version 2).</title>
        <authorList>
            <person name="Zhang J."/>
            <person name="Kudrna D."/>
            <person name="Lee S."/>
            <person name="Talag J."/>
            <person name="Welchert J."/>
            <person name="Wing R.A."/>
        </authorList>
    </citation>
    <scope>NUCLEOTIDE SEQUENCE [LARGE SCALE GENOMIC DNA]</scope>
</reference>
<evidence type="ECO:0000313" key="3">
    <source>
        <dbReference type="EnsemblPlants" id="OPUNC07G14890.1"/>
    </source>
</evidence>